<feature type="compositionally biased region" description="Polar residues" evidence="1">
    <location>
        <begin position="338"/>
        <end position="347"/>
    </location>
</feature>
<dbReference type="AlphaFoldDB" id="A0A8S4R291"/>
<feature type="compositionally biased region" description="Polar residues" evidence="1">
    <location>
        <begin position="182"/>
        <end position="196"/>
    </location>
</feature>
<keyword evidence="3" id="KW-1185">Reference proteome</keyword>
<feature type="region of interest" description="Disordered" evidence="1">
    <location>
        <begin position="102"/>
        <end position="426"/>
    </location>
</feature>
<evidence type="ECO:0000313" key="2">
    <source>
        <dbReference type="EMBL" id="CAH2226562.1"/>
    </source>
</evidence>
<sequence length="426" mass="48160">MPLPVEIERPPQVIAIPAYGHRHQPHYRQVIVPMPIQEEVYYTEPPMAYPPRFRQPVEEFVYAQPKMPQMYQEETVAEMTPAIYPRQPMAQEYEEDLAPLILPQTANPSRPIRGKGPKKQTKPRQEPNRPTGPKGSKGNKKHPSPRPQHPPRRRPSRTSGNIWGPNRNPPRGKLVNYEESGRNTYNDQEESWQSGMNDYDYRKSFYPGRGAGPQSPQPGYKAPFPRPGSGLRQPSGAGNVVNYGEKGRNSYNDQRGSWQSGSNDYDNDYTYYTPEGTPSYPESIYPKNKGSKPLPQTQQLKPQPTKRPQQKPEEITNQQPKFGPQPELKQPKPEVENNQKPVSGEQPQQEERPSSTPVADNIEEMDSGKKPQPEVQPQPTPVAENNKKPESGEKPKPAVQPQPTPGAVNNEKPESGEKPQPEVHPQ</sequence>
<accession>A0A8S4R291</accession>
<evidence type="ECO:0000256" key="1">
    <source>
        <dbReference type="SAM" id="MobiDB-lite"/>
    </source>
</evidence>
<feature type="compositionally biased region" description="Basic residues" evidence="1">
    <location>
        <begin position="137"/>
        <end position="156"/>
    </location>
</feature>
<feature type="compositionally biased region" description="Polar residues" evidence="1">
    <location>
        <begin position="249"/>
        <end position="262"/>
    </location>
</feature>
<feature type="compositionally biased region" description="Basic and acidic residues" evidence="1">
    <location>
        <begin position="385"/>
        <end position="396"/>
    </location>
</feature>
<feature type="compositionally biased region" description="Basic residues" evidence="1">
    <location>
        <begin position="112"/>
        <end position="122"/>
    </location>
</feature>
<comment type="caution">
    <text evidence="2">The sequence shown here is derived from an EMBL/GenBank/DDBJ whole genome shotgun (WGS) entry which is preliminary data.</text>
</comment>
<feature type="compositionally biased region" description="Basic and acidic residues" evidence="1">
    <location>
        <begin position="411"/>
        <end position="426"/>
    </location>
</feature>
<reference evidence="2" key="1">
    <citation type="submission" date="2022-03" db="EMBL/GenBank/DDBJ databases">
        <authorList>
            <person name="Lindestad O."/>
        </authorList>
    </citation>
    <scope>NUCLEOTIDE SEQUENCE</scope>
</reference>
<gene>
    <name evidence="2" type="primary">jg22941</name>
    <name evidence="2" type="ORF">PAEG_LOCUS7263</name>
</gene>
<organism evidence="2 3">
    <name type="scientific">Pararge aegeria aegeria</name>
    <dbReference type="NCBI Taxonomy" id="348720"/>
    <lineage>
        <taxon>Eukaryota</taxon>
        <taxon>Metazoa</taxon>
        <taxon>Ecdysozoa</taxon>
        <taxon>Arthropoda</taxon>
        <taxon>Hexapoda</taxon>
        <taxon>Insecta</taxon>
        <taxon>Pterygota</taxon>
        <taxon>Neoptera</taxon>
        <taxon>Endopterygota</taxon>
        <taxon>Lepidoptera</taxon>
        <taxon>Glossata</taxon>
        <taxon>Ditrysia</taxon>
        <taxon>Papilionoidea</taxon>
        <taxon>Nymphalidae</taxon>
        <taxon>Satyrinae</taxon>
        <taxon>Satyrini</taxon>
        <taxon>Parargina</taxon>
        <taxon>Pararge</taxon>
    </lineage>
</organism>
<evidence type="ECO:0000313" key="3">
    <source>
        <dbReference type="Proteomes" id="UP000838756"/>
    </source>
</evidence>
<feature type="compositionally biased region" description="Low complexity" evidence="1">
    <location>
        <begin position="292"/>
        <end position="307"/>
    </location>
</feature>
<name>A0A8S4R291_9NEOP</name>
<dbReference type="EMBL" id="CAKXAJ010021574">
    <property type="protein sequence ID" value="CAH2226562.1"/>
    <property type="molecule type" value="Genomic_DNA"/>
</dbReference>
<proteinExistence type="predicted"/>
<protein>
    <submittedName>
        <fullName evidence="2">Jg22941 protein</fullName>
    </submittedName>
</protein>
<dbReference type="Proteomes" id="UP000838756">
    <property type="component" value="Unassembled WGS sequence"/>
</dbReference>
<feature type="non-terminal residue" evidence="2">
    <location>
        <position position="426"/>
    </location>
</feature>